<keyword evidence="7 10" id="KW-1133">Transmembrane helix</keyword>
<dbReference type="AlphaFoldDB" id="A0A103XXJ9"/>
<dbReference type="Proteomes" id="UP000243975">
    <property type="component" value="Unassembled WGS sequence"/>
</dbReference>
<keyword evidence="9 10" id="KW-0472">Membrane</keyword>
<dbReference type="GO" id="GO:0000139">
    <property type="term" value="C:Golgi membrane"/>
    <property type="evidence" value="ECO:0007669"/>
    <property type="project" value="UniProtKB-SubCell"/>
</dbReference>
<name>A0A103XXJ9_CYNCS</name>
<dbReference type="Pfam" id="PF02990">
    <property type="entry name" value="EMP70"/>
    <property type="match status" value="1"/>
</dbReference>
<evidence type="ECO:0000256" key="2">
    <source>
        <dbReference type="ARBA" id="ARBA00004653"/>
    </source>
</evidence>
<comment type="caution">
    <text evidence="11">The sequence shown here is derived from an EMBL/GenBank/DDBJ whole genome shotgun (WGS) entry which is preliminary data.</text>
</comment>
<dbReference type="InterPro" id="IPR004240">
    <property type="entry name" value="EMP70"/>
</dbReference>
<gene>
    <name evidence="11" type="ORF">Ccrd_023072</name>
</gene>
<keyword evidence="6" id="KW-0967">Endosome</keyword>
<evidence type="ECO:0000256" key="9">
    <source>
        <dbReference type="ARBA" id="ARBA00023136"/>
    </source>
</evidence>
<evidence type="ECO:0000313" key="12">
    <source>
        <dbReference type="Proteomes" id="UP000243975"/>
    </source>
</evidence>
<dbReference type="PANTHER" id="PTHR10766">
    <property type="entry name" value="TRANSMEMBRANE 9 SUPERFAMILY PROTEIN"/>
    <property type="match status" value="1"/>
</dbReference>
<comment type="subcellular location">
    <subcellularLocation>
        <location evidence="1">Endosome membrane</location>
        <topology evidence="1">Multi-pass membrane protein</topology>
    </subcellularLocation>
    <subcellularLocation>
        <location evidence="2">Golgi apparatus membrane</location>
        <topology evidence="2">Multi-pass membrane protein</topology>
    </subcellularLocation>
</comment>
<organism evidence="11 12">
    <name type="scientific">Cynara cardunculus var. scolymus</name>
    <name type="common">Globe artichoke</name>
    <name type="synonym">Cynara scolymus</name>
    <dbReference type="NCBI Taxonomy" id="59895"/>
    <lineage>
        <taxon>Eukaryota</taxon>
        <taxon>Viridiplantae</taxon>
        <taxon>Streptophyta</taxon>
        <taxon>Embryophyta</taxon>
        <taxon>Tracheophyta</taxon>
        <taxon>Spermatophyta</taxon>
        <taxon>Magnoliopsida</taxon>
        <taxon>eudicotyledons</taxon>
        <taxon>Gunneridae</taxon>
        <taxon>Pentapetalae</taxon>
        <taxon>asterids</taxon>
        <taxon>campanulids</taxon>
        <taxon>Asterales</taxon>
        <taxon>Asteraceae</taxon>
        <taxon>Carduoideae</taxon>
        <taxon>Cardueae</taxon>
        <taxon>Carduinae</taxon>
        <taxon>Cynara</taxon>
    </lineage>
</organism>
<evidence type="ECO:0000256" key="8">
    <source>
        <dbReference type="ARBA" id="ARBA00023034"/>
    </source>
</evidence>
<keyword evidence="4 10" id="KW-0812">Transmembrane</keyword>
<evidence type="ECO:0000256" key="10">
    <source>
        <dbReference type="RuleBase" id="RU363079"/>
    </source>
</evidence>
<accession>A0A103XXJ9</accession>
<feature type="transmembrane region" description="Helical" evidence="10">
    <location>
        <begin position="6"/>
        <end position="30"/>
    </location>
</feature>
<dbReference type="GO" id="GO:0010008">
    <property type="term" value="C:endosome membrane"/>
    <property type="evidence" value="ECO:0007669"/>
    <property type="project" value="UniProtKB-SubCell"/>
</dbReference>
<keyword evidence="12" id="KW-1185">Reference proteome</keyword>
<proteinExistence type="inferred from homology"/>
<evidence type="ECO:0000313" key="11">
    <source>
        <dbReference type="EMBL" id="KVH98698.1"/>
    </source>
</evidence>
<protein>
    <recommendedName>
        <fullName evidence="10">Transmembrane 9 superfamily member</fullName>
    </recommendedName>
</protein>
<evidence type="ECO:0000256" key="7">
    <source>
        <dbReference type="ARBA" id="ARBA00022989"/>
    </source>
</evidence>
<keyword evidence="8" id="KW-0333">Golgi apparatus</keyword>
<dbReference type="EMBL" id="LEKV01003763">
    <property type="protein sequence ID" value="KVH98698.1"/>
    <property type="molecule type" value="Genomic_DNA"/>
</dbReference>
<sequence length="156" mass="18419">MADDKVHWFSIVNSLMIVIFLSGMVAMIMLRVLYRDISKYNQLETQEEAQEETGWRLVHGDVFRPPLNSDLLCVYVETGVQFFGMILIAMIFVVLVTAFLLFWLMTTLLLPWVLWVLRFFCFIPVLIHDLLLLHETEHQEASFWFTRLIYSLVKID</sequence>
<evidence type="ECO:0000256" key="4">
    <source>
        <dbReference type="ARBA" id="ARBA00022692"/>
    </source>
</evidence>
<reference evidence="11 12" key="1">
    <citation type="journal article" date="2016" name="Sci. Rep.">
        <title>The genome sequence of the outbreeding globe artichoke constructed de novo incorporating a phase-aware low-pass sequencing strategy of F1 progeny.</title>
        <authorList>
            <person name="Scaglione D."/>
            <person name="Reyes-Chin-Wo S."/>
            <person name="Acquadro A."/>
            <person name="Froenicke L."/>
            <person name="Portis E."/>
            <person name="Beitel C."/>
            <person name="Tirone M."/>
            <person name="Mauro R."/>
            <person name="Lo Monaco A."/>
            <person name="Mauromicale G."/>
            <person name="Faccioli P."/>
            <person name="Cattivelli L."/>
            <person name="Rieseberg L."/>
            <person name="Michelmore R."/>
            <person name="Lanteri S."/>
        </authorList>
    </citation>
    <scope>NUCLEOTIDE SEQUENCE [LARGE SCALE GENOMIC DNA]</scope>
    <source>
        <strain evidence="11">2C</strain>
    </source>
</reference>
<evidence type="ECO:0000256" key="1">
    <source>
        <dbReference type="ARBA" id="ARBA00004337"/>
    </source>
</evidence>
<comment type="caution">
    <text evidence="10">Lacks conserved residue(s) required for the propagation of feature annotation.</text>
</comment>
<dbReference type="PANTHER" id="PTHR10766:SF154">
    <property type="entry name" value="TRANSMEMBRANE 9 SUPERFAMILY MEMBER 10"/>
    <property type="match status" value="1"/>
</dbReference>
<dbReference type="GO" id="GO:0072657">
    <property type="term" value="P:protein localization to membrane"/>
    <property type="evidence" value="ECO:0007669"/>
    <property type="project" value="TreeGrafter"/>
</dbReference>
<feature type="transmembrane region" description="Helical" evidence="10">
    <location>
        <begin position="112"/>
        <end position="133"/>
    </location>
</feature>
<evidence type="ECO:0000256" key="6">
    <source>
        <dbReference type="ARBA" id="ARBA00022753"/>
    </source>
</evidence>
<feature type="transmembrane region" description="Helical" evidence="10">
    <location>
        <begin position="82"/>
        <end position="106"/>
    </location>
</feature>
<comment type="similarity">
    <text evidence="3 10">Belongs to the nonaspanin (TM9SF) (TC 9.A.2) family.</text>
</comment>
<keyword evidence="5" id="KW-0732">Signal</keyword>
<evidence type="ECO:0000256" key="3">
    <source>
        <dbReference type="ARBA" id="ARBA00005227"/>
    </source>
</evidence>
<evidence type="ECO:0000256" key="5">
    <source>
        <dbReference type="ARBA" id="ARBA00022729"/>
    </source>
</evidence>
<dbReference type="Gramene" id="KVH98698">
    <property type="protein sequence ID" value="KVH98698"/>
    <property type="gene ID" value="Ccrd_023072"/>
</dbReference>